<evidence type="ECO:0000313" key="1">
    <source>
        <dbReference type="EMBL" id="EMJ35643.1"/>
    </source>
</evidence>
<sequence length="45" mass="5262">MGGEGDFKKVRGHLLETKEMKYTYIEKNDFPVEKIYKILNISKIG</sequence>
<dbReference type="AlphaFoldDB" id="A0A0F6IC68"/>
<name>A0A0F6IC68_LEPIR</name>
<gene>
    <name evidence="1" type="ORF">LEP1GSC079_3878</name>
</gene>
<dbReference type="EMBL" id="AKWR02000163">
    <property type="protein sequence ID" value="EMJ35643.1"/>
    <property type="molecule type" value="Genomic_DNA"/>
</dbReference>
<proteinExistence type="predicted"/>
<accession>A0A0F6IC68</accession>
<reference evidence="1 2" key="1">
    <citation type="submission" date="2013-01" db="EMBL/GenBank/DDBJ databases">
        <authorList>
            <person name="Harkins D.M."/>
            <person name="Durkin A.S."/>
            <person name="Brinkac L.M."/>
            <person name="Haft D.H."/>
            <person name="Selengut J.D."/>
            <person name="Sanka R."/>
            <person name="DePew J."/>
            <person name="Purushe J."/>
            <person name="Peacock S.J."/>
            <person name="Thaipadungpanit J."/>
            <person name="Wuthiekanun V.W."/>
            <person name="Day N.P."/>
            <person name="Vinetz J.M."/>
            <person name="Sutton G.G."/>
            <person name="Nierman W.C."/>
            <person name="Fouts D.E."/>
        </authorList>
    </citation>
    <scope>NUCLEOTIDE SEQUENCE [LARGE SCALE GENOMIC DNA]</scope>
    <source>
        <strain evidence="1 2">FPW1039</strain>
    </source>
</reference>
<protein>
    <submittedName>
        <fullName evidence="1">Uncharacterized protein</fullName>
    </submittedName>
</protein>
<evidence type="ECO:0000313" key="2">
    <source>
        <dbReference type="Proteomes" id="UP000012164"/>
    </source>
</evidence>
<organism evidence="1 2">
    <name type="scientific">Leptospira interrogans str. FPW1039</name>
    <dbReference type="NCBI Taxonomy" id="1193040"/>
    <lineage>
        <taxon>Bacteria</taxon>
        <taxon>Pseudomonadati</taxon>
        <taxon>Spirochaetota</taxon>
        <taxon>Spirochaetia</taxon>
        <taxon>Leptospirales</taxon>
        <taxon>Leptospiraceae</taxon>
        <taxon>Leptospira</taxon>
    </lineage>
</organism>
<comment type="caution">
    <text evidence="1">The sequence shown here is derived from an EMBL/GenBank/DDBJ whole genome shotgun (WGS) entry which is preliminary data.</text>
</comment>
<dbReference type="Proteomes" id="UP000012164">
    <property type="component" value="Unassembled WGS sequence"/>
</dbReference>